<accession>A0ABD5Q5C6</accession>
<dbReference type="InterPro" id="IPR002173">
    <property type="entry name" value="Carboh/pur_kinase_PfkB_CS"/>
</dbReference>
<evidence type="ECO:0000256" key="3">
    <source>
        <dbReference type="ARBA" id="ARBA00022777"/>
    </source>
</evidence>
<dbReference type="AlphaFoldDB" id="A0ABD5Q5C6"/>
<dbReference type="CDD" id="cd01942">
    <property type="entry name" value="ribokinase_group_A"/>
    <property type="match status" value="1"/>
</dbReference>
<dbReference type="GeneID" id="73043355"/>
<protein>
    <submittedName>
        <fullName evidence="6">Carbohydrate kinase family protein</fullName>
        <ecNumber evidence="6">2.7.1.-</ecNumber>
    </submittedName>
</protein>
<dbReference type="RefSeq" id="WP_254268457.1">
    <property type="nucleotide sequence ID" value="NZ_CP100400.1"/>
</dbReference>
<dbReference type="InterPro" id="IPR011611">
    <property type="entry name" value="PfkB_dom"/>
</dbReference>
<keyword evidence="7" id="KW-1185">Reference proteome</keyword>
<gene>
    <name evidence="6" type="ORF">ACFO9K_16800</name>
</gene>
<organism evidence="6 7">
    <name type="scientific">Halorussus aquaticus</name>
    <dbReference type="NCBI Taxonomy" id="2953748"/>
    <lineage>
        <taxon>Archaea</taxon>
        <taxon>Methanobacteriati</taxon>
        <taxon>Methanobacteriota</taxon>
        <taxon>Stenosarchaea group</taxon>
        <taxon>Halobacteria</taxon>
        <taxon>Halobacteriales</taxon>
        <taxon>Haladaptataceae</taxon>
        <taxon>Halorussus</taxon>
    </lineage>
</organism>
<dbReference type="PANTHER" id="PTHR10584:SF166">
    <property type="entry name" value="RIBOKINASE"/>
    <property type="match status" value="1"/>
</dbReference>
<comment type="similarity">
    <text evidence="1 4">Belongs to the carbohydrate kinase PfkB family.</text>
</comment>
<evidence type="ECO:0000256" key="1">
    <source>
        <dbReference type="ARBA" id="ARBA00010688"/>
    </source>
</evidence>
<dbReference type="SUPFAM" id="SSF53613">
    <property type="entry name" value="Ribokinase-like"/>
    <property type="match status" value="1"/>
</dbReference>
<dbReference type="Pfam" id="PF00294">
    <property type="entry name" value="PfkB"/>
    <property type="match status" value="1"/>
</dbReference>
<dbReference type="PRINTS" id="PR00990">
    <property type="entry name" value="RIBOKINASE"/>
</dbReference>
<evidence type="ECO:0000259" key="5">
    <source>
        <dbReference type="Pfam" id="PF00294"/>
    </source>
</evidence>
<dbReference type="EC" id="2.7.1.-" evidence="6"/>
<dbReference type="InterPro" id="IPR029056">
    <property type="entry name" value="Ribokinase-like"/>
</dbReference>
<reference evidence="6 7" key="1">
    <citation type="journal article" date="2019" name="Int. J. Syst. Evol. Microbiol.">
        <title>The Global Catalogue of Microorganisms (GCM) 10K type strain sequencing project: providing services to taxonomists for standard genome sequencing and annotation.</title>
        <authorList>
            <consortium name="The Broad Institute Genomics Platform"/>
            <consortium name="The Broad Institute Genome Sequencing Center for Infectious Disease"/>
            <person name="Wu L."/>
            <person name="Ma J."/>
        </authorList>
    </citation>
    <scope>NUCLEOTIDE SEQUENCE [LARGE SCALE GENOMIC DNA]</scope>
    <source>
        <strain evidence="6 7">XZYJ18</strain>
    </source>
</reference>
<feature type="domain" description="Carbohydrate kinase PfkB" evidence="5">
    <location>
        <begin position="3"/>
        <end position="287"/>
    </location>
</feature>
<evidence type="ECO:0000256" key="2">
    <source>
        <dbReference type="ARBA" id="ARBA00022679"/>
    </source>
</evidence>
<sequence length="306" mass="32056">MVEVVTAGHVNWDVTLRVDALPNPDGEARIDSQRRSGGGSAANVAVALAGMAFDAGLVGSVGDDETGEFARRELQDAGVDCSHLLEVADSETTTKYLIVDEDGEVMVLGNEGANEAVTPADVDPEYVASGDHLHLTSQRPDTAAELARIATDAGLSVSFDPGRRLDERDFDEALAYSDVLFLNDREARTLLDSDLEHPSSELHGRVVVIKQGEDGAQVDTPEASFEHPGFDAEAVDTTGAGDAFAAGFLAVLLRGGGVLGPDTDYERALEFANACGALAAMEEGARTAPAFGEAEAFLDEQYSGGV</sequence>
<keyword evidence="3 4" id="KW-0418">Kinase</keyword>
<evidence type="ECO:0000313" key="6">
    <source>
        <dbReference type="EMBL" id="MFC4825917.1"/>
    </source>
</evidence>
<evidence type="ECO:0000256" key="4">
    <source>
        <dbReference type="RuleBase" id="RU003704"/>
    </source>
</evidence>
<dbReference type="Gene3D" id="3.40.1190.20">
    <property type="match status" value="1"/>
</dbReference>
<dbReference type="EMBL" id="JBHSHT010000002">
    <property type="protein sequence ID" value="MFC4825917.1"/>
    <property type="molecule type" value="Genomic_DNA"/>
</dbReference>
<keyword evidence="2 4" id="KW-0808">Transferase</keyword>
<dbReference type="GO" id="GO:0006796">
    <property type="term" value="P:phosphate-containing compound metabolic process"/>
    <property type="evidence" value="ECO:0007669"/>
    <property type="project" value="UniProtKB-ARBA"/>
</dbReference>
<dbReference type="Proteomes" id="UP001595945">
    <property type="component" value="Unassembled WGS sequence"/>
</dbReference>
<dbReference type="GO" id="GO:0016301">
    <property type="term" value="F:kinase activity"/>
    <property type="evidence" value="ECO:0007669"/>
    <property type="project" value="UniProtKB-KW"/>
</dbReference>
<dbReference type="InterPro" id="IPR002139">
    <property type="entry name" value="Ribo/fructo_kinase"/>
</dbReference>
<dbReference type="PROSITE" id="PS00584">
    <property type="entry name" value="PFKB_KINASES_2"/>
    <property type="match status" value="1"/>
</dbReference>
<dbReference type="PANTHER" id="PTHR10584">
    <property type="entry name" value="SUGAR KINASE"/>
    <property type="match status" value="1"/>
</dbReference>
<comment type="caution">
    <text evidence="6">The sequence shown here is derived from an EMBL/GenBank/DDBJ whole genome shotgun (WGS) entry which is preliminary data.</text>
</comment>
<evidence type="ECO:0000313" key="7">
    <source>
        <dbReference type="Proteomes" id="UP001595945"/>
    </source>
</evidence>
<proteinExistence type="inferred from homology"/>
<name>A0ABD5Q5C6_9EURY</name>